<evidence type="ECO:0000256" key="2">
    <source>
        <dbReference type="ARBA" id="ARBA00023026"/>
    </source>
</evidence>
<dbReference type="PROSITE" id="PS50240">
    <property type="entry name" value="TRYPSIN_DOM"/>
    <property type="match status" value="1"/>
</dbReference>
<dbReference type="FunFam" id="2.40.10.10:FF:000002">
    <property type="entry name" value="Transmembrane protease serine"/>
    <property type="match status" value="1"/>
</dbReference>
<dbReference type="PRINTS" id="PR00722">
    <property type="entry name" value="CHYMOTRYPSIN"/>
</dbReference>
<dbReference type="SUPFAM" id="SSF50494">
    <property type="entry name" value="Trypsin-like serine proteases"/>
    <property type="match status" value="1"/>
</dbReference>
<dbReference type="CDD" id="cd00190">
    <property type="entry name" value="Tryp_SPc"/>
    <property type="match status" value="1"/>
</dbReference>
<dbReference type="InterPro" id="IPR001314">
    <property type="entry name" value="Peptidase_S1A"/>
</dbReference>
<dbReference type="InterPro" id="IPR050430">
    <property type="entry name" value="Peptidase_S1"/>
</dbReference>
<dbReference type="InterPro" id="IPR033116">
    <property type="entry name" value="TRYPSIN_SER"/>
</dbReference>
<dbReference type="InterPro" id="IPR001254">
    <property type="entry name" value="Trypsin_dom"/>
</dbReference>
<feature type="compositionally biased region" description="Acidic residues" evidence="5">
    <location>
        <begin position="282"/>
        <end position="294"/>
    </location>
</feature>
<evidence type="ECO:0000313" key="7">
    <source>
        <dbReference type="EMBL" id="KAL3794481.1"/>
    </source>
</evidence>
<dbReference type="InterPro" id="IPR009003">
    <property type="entry name" value="Peptidase_S1_PA"/>
</dbReference>
<feature type="region of interest" description="Disordered" evidence="5">
    <location>
        <begin position="273"/>
        <end position="294"/>
    </location>
</feature>
<reference evidence="7 8" key="1">
    <citation type="journal article" date="2020" name="G3 (Bethesda)">
        <title>Improved Reference Genome for Cyclotella cryptica CCMP332, a Model for Cell Wall Morphogenesis, Salinity Adaptation, and Lipid Production in Diatoms (Bacillariophyta).</title>
        <authorList>
            <person name="Roberts W.R."/>
            <person name="Downey K.M."/>
            <person name="Ruck E.C."/>
            <person name="Traller J.C."/>
            <person name="Alverson A.J."/>
        </authorList>
    </citation>
    <scope>NUCLEOTIDE SEQUENCE [LARGE SCALE GENOMIC DNA]</scope>
    <source>
        <strain evidence="7 8">CCMP332</strain>
    </source>
</reference>
<keyword evidence="8" id="KW-1185">Reference proteome</keyword>
<dbReference type="Gene3D" id="2.40.10.10">
    <property type="entry name" value="Trypsin-like serine proteases"/>
    <property type="match status" value="2"/>
</dbReference>
<proteinExistence type="inferred from homology"/>
<dbReference type="SMART" id="SM00020">
    <property type="entry name" value="Tryp_SPc"/>
    <property type="match status" value="1"/>
</dbReference>
<keyword evidence="4" id="KW-0378">Hydrolase</keyword>
<dbReference type="EMBL" id="JABMIG020000080">
    <property type="protein sequence ID" value="KAL3794481.1"/>
    <property type="molecule type" value="Genomic_DNA"/>
</dbReference>
<dbReference type="PANTHER" id="PTHR24276">
    <property type="entry name" value="POLYSERASE-RELATED"/>
    <property type="match status" value="1"/>
</dbReference>
<dbReference type="InterPro" id="IPR018114">
    <property type="entry name" value="TRYPSIN_HIS"/>
</dbReference>
<evidence type="ECO:0000256" key="3">
    <source>
        <dbReference type="ARBA" id="ARBA00023157"/>
    </source>
</evidence>
<dbReference type="InterPro" id="IPR043504">
    <property type="entry name" value="Peptidase_S1_PA_chymotrypsin"/>
</dbReference>
<evidence type="ECO:0000313" key="8">
    <source>
        <dbReference type="Proteomes" id="UP001516023"/>
    </source>
</evidence>
<comment type="caution">
    <text evidence="7">The sequence shown here is derived from an EMBL/GenBank/DDBJ whole genome shotgun (WGS) entry which is preliminary data.</text>
</comment>
<dbReference type="Pfam" id="PF00089">
    <property type="entry name" value="Trypsin"/>
    <property type="match status" value="1"/>
</dbReference>
<keyword evidence="4" id="KW-0720">Serine protease</keyword>
<evidence type="ECO:0000256" key="5">
    <source>
        <dbReference type="SAM" id="MobiDB-lite"/>
    </source>
</evidence>
<keyword evidence="3" id="KW-1015">Disulfide bond</keyword>
<dbReference type="AlphaFoldDB" id="A0ABD3Q4M9"/>
<dbReference type="PROSITE" id="PS00135">
    <property type="entry name" value="TRYPSIN_SER"/>
    <property type="match status" value="1"/>
</dbReference>
<dbReference type="PROSITE" id="PS00134">
    <property type="entry name" value="TRYPSIN_HIS"/>
    <property type="match status" value="1"/>
</dbReference>
<dbReference type="PANTHER" id="PTHR24276:SF91">
    <property type="entry name" value="AT26814P-RELATED"/>
    <property type="match status" value="1"/>
</dbReference>
<name>A0ABD3Q4M9_9STRA</name>
<keyword evidence="4" id="KW-0645">Protease</keyword>
<organism evidence="7 8">
    <name type="scientific">Cyclotella cryptica</name>
    <dbReference type="NCBI Taxonomy" id="29204"/>
    <lineage>
        <taxon>Eukaryota</taxon>
        <taxon>Sar</taxon>
        <taxon>Stramenopiles</taxon>
        <taxon>Ochrophyta</taxon>
        <taxon>Bacillariophyta</taxon>
        <taxon>Coscinodiscophyceae</taxon>
        <taxon>Thalassiosirophycidae</taxon>
        <taxon>Stephanodiscales</taxon>
        <taxon>Stephanodiscaceae</taxon>
        <taxon>Cyclotella</taxon>
    </lineage>
</organism>
<sequence length="323" mass="34601">MIIVKRYETGIRIGCLVGSSQTNNSVHLGQGLQTVISRIIGGIETQPLRYQYAVSLQNMSLGHQCGGSLIAPDMVLTAAHCQDFFNSAVIGRHDLSSNGGYNDTTFDHDLMLVLLEWPTAMDVPFVKLNDDTNDPRVGESVTVMGWGDMIANDFSDIPSDVLMSADIHVLSNQDCNVMYNGEITDNMVCATDKGQDSCHGDSGGPLVIQGIYGDGADTILVGVVSWGVGCGLPDFPGVYARISKSYSWIKNEVCNQSSNPPAYFLCGVTSSSDKWSSTPTSEDGEATEQSDESDYSIYDVVDSLDVAGGNTTTSSTTMLITEP</sequence>
<evidence type="ECO:0000259" key="6">
    <source>
        <dbReference type="PROSITE" id="PS50240"/>
    </source>
</evidence>
<comment type="similarity">
    <text evidence="1">Belongs to the peptidase S1 family.</text>
</comment>
<keyword evidence="2" id="KW-0843">Virulence</keyword>
<feature type="domain" description="Peptidase S1" evidence="6">
    <location>
        <begin position="39"/>
        <end position="254"/>
    </location>
</feature>
<accession>A0ABD3Q4M9</accession>
<protein>
    <recommendedName>
        <fullName evidence="6">Peptidase S1 domain-containing protein</fullName>
    </recommendedName>
</protein>
<evidence type="ECO:0000256" key="4">
    <source>
        <dbReference type="RuleBase" id="RU363034"/>
    </source>
</evidence>
<gene>
    <name evidence="7" type="ORF">HJC23_013954</name>
</gene>
<dbReference type="GO" id="GO:0006508">
    <property type="term" value="P:proteolysis"/>
    <property type="evidence" value="ECO:0007669"/>
    <property type="project" value="UniProtKB-KW"/>
</dbReference>
<dbReference type="Proteomes" id="UP001516023">
    <property type="component" value="Unassembled WGS sequence"/>
</dbReference>
<dbReference type="GO" id="GO:0008236">
    <property type="term" value="F:serine-type peptidase activity"/>
    <property type="evidence" value="ECO:0007669"/>
    <property type="project" value="UniProtKB-KW"/>
</dbReference>
<evidence type="ECO:0000256" key="1">
    <source>
        <dbReference type="ARBA" id="ARBA00007664"/>
    </source>
</evidence>